<reference evidence="22 23" key="1">
    <citation type="submission" date="2016-10" db="EMBL/GenBank/DDBJ databases">
        <authorList>
            <person name="de Groot N.N."/>
        </authorList>
    </citation>
    <scope>NUCLEOTIDE SEQUENCE [LARGE SCALE GENOMIC DNA]</scope>
    <source>
        <strain evidence="22 23">DSM 26656</strain>
    </source>
</reference>
<comment type="similarity">
    <text evidence="4 19">In the C-terminal section; belongs to the NnrD/CARKD family.</text>
</comment>
<feature type="binding site" evidence="17">
    <location>
        <position position="405"/>
    </location>
    <ligand>
        <name>(6S)-NADPHX</name>
        <dbReference type="ChEBI" id="CHEBI:64076"/>
    </ligand>
</feature>
<keyword evidence="9 18" id="KW-0630">Potassium</keyword>
<dbReference type="EC" id="4.2.1.136" evidence="19"/>
<comment type="catalytic activity">
    <reaction evidence="15 17 19">
        <text>(6S)-NADHX + ADP = AMP + phosphate + NADH + H(+)</text>
        <dbReference type="Rhea" id="RHEA:32223"/>
        <dbReference type="ChEBI" id="CHEBI:15378"/>
        <dbReference type="ChEBI" id="CHEBI:43474"/>
        <dbReference type="ChEBI" id="CHEBI:57945"/>
        <dbReference type="ChEBI" id="CHEBI:64074"/>
        <dbReference type="ChEBI" id="CHEBI:456215"/>
        <dbReference type="ChEBI" id="CHEBI:456216"/>
        <dbReference type="EC" id="4.2.1.136"/>
    </reaction>
</comment>
<dbReference type="PANTHER" id="PTHR12592:SF0">
    <property type="entry name" value="ATP-DEPENDENT (S)-NAD(P)H-HYDRATE DEHYDRATASE"/>
    <property type="match status" value="1"/>
</dbReference>
<feature type="domain" description="YjeF N-terminal" evidence="21">
    <location>
        <begin position="42"/>
        <end position="240"/>
    </location>
</feature>
<comment type="similarity">
    <text evidence="18">Belongs to the NnrE/AIBP family.</text>
</comment>
<comment type="caution">
    <text evidence="17">Lacks conserved residue(s) required for the propagation of feature annotation.</text>
</comment>
<dbReference type="HAMAP" id="MF_01966">
    <property type="entry name" value="NADHX_epimerase"/>
    <property type="match status" value="1"/>
</dbReference>
<dbReference type="EC" id="5.1.99.6" evidence="19"/>
<dbReference type="Proteomes" id="UP000236743">
    <property type="component" value="Unassembled WGS sequence"/>
</dbReference>
<evidence type="ECO:0000256" key="1">
    <source>
        <dbReference type="ARBA" id="ARBA00000013"/>
    </source>
</evidence>
<keyword evidence="22" id="KW-0418">Kinase</keyword>
<evidence type="ECO:0000256" key="10">
    <source>
        <dbReference type="ARBA" id="ARBA00023027"/>
    </source>
</evidence>
<evidence type="ECO:0000256" key="4">
    <source>
        <dbReference type="ARBA" id="ARBA00009524"/>
    </source>
</evidence>
<sequence>MINSYAFAFKAIPLARYCRLSDDDPMDSMGKMTVALLTVDEMAAADKAAIAAGVSGLTLMERAGRAVADAVTRRVRPGASVLVLCGPGNNGGDGFVAARILSERGLRINVALAGARSALKGDAAQMARLWPGAVETLDAVEPAAFDLIVDALFGAGLSRPLAGDVAGIVAAVNASDRPVIAVDVPSGLSGDTGVAAGPVVRAAETVTFFRLKPGHLLQPGRSLCGVVTLADIGITAEMAFGGGHQPKAFRNHPALWRDRWPVHGVDTHKYQRGSALVVAGGLSGVGAPRLGARAALRVGAGLVTIACHPEALAAHAARGPDAVMQRPISDAPALSALLADQRLSAVLAGPALGLDAGARDLVMTILRAHIPAVFDADALTLLAVRPASILRLCERRGAPCVLTPHEGEFARLFGGQAAIRDAPSKLERARRAAAFSGCIIVLKGPDTVIAHPDGTAAINTTGSAALATAGAGDVLGGLIAGLLAQGMPAFEAACAAVWLHGRAGDALGPGLIADDLPEAILPVMRSLTAGDASDLS</sequence>
<comment type="function">
    <text evidence="14 19">Bifunctional enzyme that catalyzes the epimerization of the S- and R-forms of NAD(P)HX and the dehydration of the S-form of NAD(P)HX at the expense of ADP, which is converted to AMP. This allows the repair of both epimers of NAD(P)HX, a damaged form of NAD(P)H that is a result of enzymatic or heat-dependent hydration.</text>
</comment>
<evidence type="ECO:0000259" key="20">
    <source>
        <dbReference type="PROSITE" id="PS51383"/>
    </source>
</evidence>
<proteinExistence type="inferred from homology"/>
<keyword evidence="6 17" id="KW-0547">Nucleotide-binding</keyword>
<dbReference type="GO" id="GO:0005524">
    <property type="term" value="F:ATP binding"/>
    <property type="evidence" value="ECO:0007669"/>
    <property type="project" value="UniProtKB-UniRule"/>
</dbReference>
<keyword evidence="23" id="KW-1185">Reference proteome</keyword>
<dbReference type="CDD" id="cd01171">
    <property type="entry name" value="YXKO-related"/>
    <property type="match status" value="1"/>
</dbReference>
<evidence type="ECO:0000256" key="17">
    <source>
        <dbReference type="HAMAP-Rule" id="MF_01965"/>
    </source>
</evidence>
<dbReference type="PROSITE" id="PS51383">
    <property type="entry name" value="YJEF_C_3"/>
    <property type="match status" value="1"/>
</dbReference>
<dbReference type="SUPFAM" id="SSF64153">
    <property type="entry name" value="YjeF N-terminal domain-like"/>
    <property type="match status" value="1"/>
</dbReference>
<feature type="binding site" evidence="17">
    <location>
        <position position="472"/>
    </location>
    <ligand>
        <name>AMP</name>
        <dbReference type="ChEBI" id="CHEBI:456215"/>
    </ligand>
</feature>
<dbReference type="AlphaFoldDB" id="A0A1H5VFY9"/>
<feature type="binding site" evidence="18">
    <location>
        <position position="150"/>
    </location>
    <ligand>
        <name>K(+)</name>
        <dbReference type="ChEBI" id="CHEBI:29103"/>
    </ligand>
</feature>
<evidence type="ECO:0000256" key="9">
    <source>
        <dbReference type="ARBA" id="ARBA00022958"/>
    </source>
</evidence>
<dbReference type="InterPro" id="IPR029056">
    <property type="entry name" value="Ribokinase-like"/>
</dbReference>
<feature type="domain" description="YjeF C-terminal" evidence="20">
    <location>
        <begin position="252"/>
        <end position="527"/>
    </location>
</feature>
<keyword evidence="7 17" id="KW-0067">ATP-binding</keyword>
<dbReference type="Pfam" id="PF01256">
    <property type="entry name" value="Carb_kinase"/>
    <property type="match status" value="1"/>
</dbReference>
<feature type="binding site" evidence="17">
    <location>
        <position position="473"/>
    </location>
    <ligand>
        <name>(6S)-NADPHX</name>
        <dbReference type="ChEBI" id="CHEBI:64076"/>
    </ligand>
</feature>
<feature type="binding site" evidence="18">
    <location>
        <begin position="89"/>
        <end position="93"/>
    </location>
    <ligand>
        <name>(6S)-NADPHX</name>
        <dbReference type="ChEBI" id="CHEBI:64076"/>
    </ligand>
</feature>
<evidence type="ECO:0000256" key="6">
    <source>
        <dbReference type="ARBA" id="ARBA00022741"/>
    </source>
</evidence>
<dbReference type="GO" id="GO:0016301">
    <property type="term" value="F:kinase activity"/>
    <property type="evidence" value="ECO:0007669"/>
    <property type="project" value="UniProtKB-KW"/>
</dbReference>
<dbReference type="EMBL" id="FNUY01000002">
    <property type="protein sequence ID" value="SEF85417.1"/>
    <property type="molecule type" value="Genomic_DNA"/>
</dbReference>
<keyword evidence="12 17" id="KW-0456">Lyase</keyword>
<keyword evidence="22" id="KW-0808">Transferase</keyword>
<evidence type="ECO:0000256" key="2">
    <source>
        <dbReference type="ARBA" id="ARBA00000909"/>
    </source>
</evidence>
<dbReference type="HAMAP" id="MF_01965">
    <property type="entry name" value="NADHX_dehydratase"/>
    <property type="match status" value="1"/>
</dbReference>
<comment type="catalytic activity">
    <reaction evidence="16 17 19">
        <text>(6S)-NADPHX + ADP = AMP + phosphate + NADPH + H(+)</text>
        <dbReference type="Rhea" id="RHEA:32235"/>
        <dbReference type="ChEBI" id="CHEBI:15378"/>
        <dbReference type="ChEBI" id="CHEBI:43474"/>
        <dbReference type="ChEBI" id="CHEBI:57783"/>
        <dbReference type="ChEBI" id="CHEBI:64076"/>
        <dbReference type="ChEBI" id="CHEBI:456215"/>
        <dbReference type="ChEBI" id="CHEBI:456216"/>
        <dbReference type="EC" id="4.2.1.136"/>
    </reaction>
</comment>
<keyword evidence="13" id="KW-0511">Multifunctional enzyme</keyword>
<evidence type="ECO:0000256" key="3">
    <source>
        <dbReference type="ARBA" id="ARBA00006001"/>
    </source>
</evidence>
<dbReference type="SUPFAM" id="SSF53613">
    <property type="entry name" value="Ribokinase-like"/>
    <property type="match status" value="1"/>
</dbReference>
<organism evidence="22 23">
    <name type="scientific">Bosea lathyri</name>
    <dbReference type="NCBI Taxonomy" id="1036778"/>
    <lineage>
        <taxon>Bacteria</taxon>
        <taxon>Pseudomonadati</taxon>
        <taxon>Pseudomonadota</taxon>
        <taxon>Alphaproteobacteria</taxon>
        <taxon>Hyphomicrobiales</taxon>
        <taxon>Boseaceae</taxon>
        <taxon>Bosea</taxon>
    </lineage>
</organism>
<dbReference type="GO" id="GO:0046872">
    <property type="term" value="F:metal ion binding"/>
    <property type="evidence" value="ECO:0007669"/>
    <property type="project" value="UniProtKB-UniRule"/>
</dbReference>
<dbReference type="InterPro" id="IPR036652">
    <property type="entry name" value="YjeF_N_dom_sf"/>
</dbReference>
<evidence type="ECO:0000256" key="19">
    <source>
        <dbReference type="PIRNR" id="PIRNR017184"/>
    </source>
</evidence>
<evidence type="ECO:0000256" key="14">
    <source>
        <dbReference type="ARBA" id="ARBA00025153"/>
    </source>
</evidence>
<evidence type="ECO:0000256" key="18">
    <source>
        <dbReference type="HAMAP-Rule" id="MF_01966"/>
    </source>
</evidence>
<comment type="catalytic activity">
    <reaction evidence="2 18 19">
        <text>(6R)-NADPHX = (6S)-NADPHX</text>
        <dbReference type="Rhea" id="RHEA:32227"/>
        <dbReference type="ChEBI" id="CHEBI:64076"/>
        <dbReference type="ChEBI" id="CHEBI:64077"/>
        <dbReference type="EC" id="5.1.99.6"/>
    </reaction>
</comment>
<comment type="catalytic activity">
    <reaction evidence="1 18 19">
        <text>(6R)-NADHX = (6S)-NADHX</text>
        <dbReference type="Rhea" id="RHEA:32215"/>
        <dbReference type="ChEBI" id="CHEBI:64074"/>
        <dbReference type="ChEBI" id="CHEBI:64075"/>
        <dbReference type="EC" id="5.1.99.6"/>
    </reaction>
</comment>
<protein>
    <recommendedName>
        <fullName evidence="19">Bifunctional NAD(P)H-hydrate repair enzyme</fullName>
    </recommendedName>
    <alternativeName>
        <fullName evidence="19">Nicotinamide nucleotide repair protein</fullName>
    </alternativeName>
    <domain>
        <recommendedName>
            <fullName evidence="19">ADP-dependent (S)-NAD(P)H-hydrate dehydratase</fullName>
            <ecNumber evidence="19">4.2.1.136</ecNumber>
        </recommendedName>
        <alternativeName>
            <fullName evidence="19">ADP-dependent NAD(P)HX dehydratase</fullName>
        </alternativeName>
    </domain>
    <domain>
        <recommendedName>
            <fullName evidence="19">NAD(P)H-hydrate epimerase</fullName>
            <ecNumber evidence="19">5.1.99.6</ecNumber>
        </recommendedName>
    </domain>
</protein>
<evidence type="ECO:0000256" key="15">
    <source>
        <dbReference type="ARBA" id="ARBA00048238"/>
    </source>
</evidence>
<dbReference type="GO" id="GO:0110051">
    <property type="term" value="P:metabolite repair"/>
    <property type="evidence" value="ECO:0007669"/>
    <property type="project" value="TreeGrafter"/>
</dbReference>
<dbReference type="Gene3D" id="3.40.50.10260">
    <property type="entry name" value="YjeF N-terminal domain"/>
    <property type="match status" value="1"/>
</dbReference>
<gene>
    <name evidence="17" type="primary">nnrD</name>
    <name evidence="18" type="synonym">nnrE</name>
    <name evidence="22" type="ORF">SAMN04488115_102267</name>
</gene>
<comment type="cofactor">
    <cofactor evidence="17">
        <name>Mg(2+)</name>
        <dbReference type="ChEBI" id="CHEBI:18420"/>
    </cofactor>
</comment>
<dbReference type="Gene3D" id="3.40.1190.20">
    <property type="match status" value="1"/>
</dbReference>
<dbReference type="PROSITE" id="PS51385">
    <property type="entry name" value="YJEF_N"/>
    <property type="match status" value="1"/>
</dbReference>
<feature type="binding site" evidence="18">
    <location>
        <position position="186"/>
    </location>
    <ligand>
        <name>K(+)</name>
        <dbReference type="ChEBI" id="CHEBI:29103"/>
    </ligand>
</feature>
<comment type="function">
    <text evidence="17">Catalyzes the dehydration of the S-form of NAD(P)HX at the expense of ADP, which is converted to AMP. Together with NAD(P)HX epimerase, which catalyzes the epimerization of the S- and R-forms, the enzyme allows the repair of both epimers of NAD(P)HX, a damaged form of NAD(P)H that is a result of enzymatic or heat-dependent hydration.</text>
</comment>
<keyword evidence="8 17" id="KW-0521">NADP</keyword>
<evidence type="ECO:0000259" key="21">
    <source>
        <dbReference type="PROSITE" id="PS51385"/>
    </source>
</evidence>
<evidence type="ECO:0000256" key="12">
    <source>
        <dbReference type="ARBA" id="ARBA00023239"/>
    </source>
</evidence>
<dbReference type="NCBIfam" id="TIGR00197">
    <property type="entry name" value="yjeF_nterm"/>
    <property type="match status" value="1"/>
</dbReference>
<evidence type="ECO:0000256" key="11">
    <source>
        <dbReference type="ARBA" id="ARBA00023235"/>
    </source>
</evidence>
<comment type="function">
    <text evidence="18">Catalyzes the epimerization of the S- and R-forms of NAD(P)HX, a damaged form of NAD(P)H that is a result of enzymatic or heat-dependent hydration. This is a prerequisite for the S-specific NAD(P)H-hydrate dehydratase to allow the repair of both epimers of NAD(P)HX.</text>
</comment>
<evidence type="ECO:0000256" key="7">
    <source>
        <dbReference type="ARBA" id="ARBA00022840"/>
    </source>
</evidence>
<comment type="subunit">
    <text evidence="17">Homotetramer.</text>
</comment>
<dbReference type="GO" id="GO:0052855">
    <property type="term" value="F:ADP-dependent NAD(P)H-hydrate dehydratase activity"/>
    <property type="evidence" value="ECO:0007669"/>
    <property type="project" value="UniProtKB-UniRule"/>
</dbReference>
<evidence type="ECO:0000256" key="5">
    <source>
        <dbReference type="ARBA" id="ARBA00022723"/>
    </source>
</evidence>
<keyword evidence="5 18" id="KW-0479">Metal-binding</keyword>
<dbReference type="GO" id="GO:0046496">
    <property type="term" value="P:nicotinamide nucleotide metabolic process"/>
    <property type="evidence" value="ECO:0007669"/>
    <property type="project" value="UniProtKB-UniRule"/>
</dbReference>
<accession>A0A1H5VFY9</accession>
<comment type="similarity">
    <text evidence="3 19">In the N-terminal section; belongs to the NnrE/AIBP family.</text>
</comment>
<dbReference type="PIRSF" id="PIRSF017184">
    <property type="entry name" value="Nnr"/>
    <property type="match status" value="1"/>
</dbReference>
<dbReference type="InterPro" id="IPR000631">
    <property type="entry name" value="CARKD"/>
</dbReference>
<feature type="binding site" evidence="18">
    <location>
        <position position="183"/>
    </location>
    <ligand>
        <name>(6S)-NADPHX</name>
        <dbReference type="ChEBI" id="CHEBI:64076"/>
    </ligand>
</feature>
<evidence type="ECO:0000256" key="8">
    <source>
        <dbReference type="ARBA" id="ARBA00022857"/>
    </source>
</evidence>
<dbReference type="GO" id="GO:0052856">
    <property type="term" value="F:NAD(P)HX epimerase activity"/>
    <property type="evidence" value="ECO:0007669"/>
    <property type="project" value="UniProtKB-UniRule"/>
</dbReference>
<feature type="binding site" evidence="17">
    <location>
        <begin position="443"/>
        <end position="447"/>
    </location>
    <ligand>
        <name>AMP</name>
        <dbReference type="ChEBI" id="CHEBI:456215"/>
    </ligand>
</feature>
<dbReference type="InterPro" id="IPR004443">
    <property type="entry name" value="YjeF_N_dom"/>
</dbReference>
<evidence type="ECO:0000313" key="23">
    <source>
        <dbReference type="Proteomes" id="UP000236743"/>
    </source>
</evidence>
<comment type="similarity">
    <text evidence="17">Belongs to the NnrD/CARKD family.</text>
</comment>
<evidence type="ECO:0000313" key="22">
    <source>
        <dbReference type="EMBL" id="SEF85417.1"/>
    </source>
</evidence>
<feature type="binding site" evidence="18">
    <location>
        <begin position="154"/>
        <end position="160"/>
    </location>
    <ligand>
        <name>(6S)-NADPHX</name>
        <dbReference type="ChEBI" id="CHEBI:64076"/>
    </ligand>
</feature>
<feature type="binding site" evidence="17">
    <location>
        <position position="287"/>
    </location>
    <ligand>
        <name>(6S)-NADPHX</name>
        <dbReference type="ChEBI" id="CHEBI:64076"/>
    </ligand>
</feature>
<dbReference type="InterPro" id="IPR030677">
    <property type="entry name" value="Nnr"/>
</dbReference>
<feature type="binding site" evidence="18">
    <location>
        <position position="90"/>
    </location>
    <ligand>
        <name>K(+)</name>
        <dbReference type="ChEBI" id="CHEBI:29103"/>
    </ligand>
</feature>
<keyword evidence="11 18" id="KW-0413">Isomerase</keyword>
<evidence type="ECO:0000256" key="13">
    <source>
        <dbReference type="ARBA" id="ARBA00023268"/>
    </source>
</evidence>
<dbReference type="Pfam" id="PF03853">
    <property type="entry name" value="YjeF_N"/>
    <property type="match status" value="1"/>
</dbReference>
<dbReference type="PANTHER" id="PTHR12592">
    <property type="entry name" value="ATP-DEPENDENT (S)-NAD(P)H-HYDRATE DEHYDRATASE FAMILY MEMBER"/>
    <property type="match status" value="1"/>
</dbReference>
<comment type="cofactor">
    <cofactor evidence="18 19">
        <name>K(+)</name>
        <dbReference type="ChEBI" id="CHEBI:29103"/>
    </cofactor>
    <text evidence="18 19">Binds 1 potassium ion per subunit.</text>
</comment>
<dbReference type="NCBIfam" id="TIGR00196">
    <property type="entry name" value="yjeF_cterm"/>
    <property type="match status" value="1"/>
</dbReference>
<keyword evidence="10 17" id="KW-0520">NAD</keyword>
<name>A0A1H5VFY9_9HYPH</name>
<evidence type="ECO:0000256" key="16">
    <source>
        <dbReference type="ARBA" id="ARBA00049209"/>
    </source>
</evidence>